<organism evidence="4 5">
    <name type="scientific">Lupinus albus</name>
    <name type="common">White lupine</name>
    <name type="synonym">Lupinus termis</name>
    <dbReference type="NCBI Taxonomy" id="3870"/>
    <lineage>
        <taxon>Eukaryota</taxon>
        <taxon>Viridiplantae</taxon>
        <taxon>Streptophyta</taxon>
        <taxon>Embryophyta</taxon>
        <taxon>Tracheophyta</taxon>
        <taxon>Spermatophyta</taxon>
        <taxon>Magnoliopsida</taxon>
        <taxon>eudicotyledons</taxon>
        <taxon>Gunneridae</taxon>
        <taxon>Pentapetalae</taxon>
        <taxon>rosids</taxon>
        <taxon>fabids</taxon>
        <taxon>Fabales</taxon>
        <taxon>Fabaceae</taxon>
        <taxon>Papilionoideae</taxon>
        <taxon>50 kb inversion clade</taxon>
        <taxon>genistoids sensu lato</taxon>
        <taxon>core genistoids</taxon>
        <taxon>Genisteae</taxon>
        <taxon>Lupinus</taxon>
    </lineage>
</organism>
<dbReference type="PANTHER" id="PTHR43981">
    <property type="entry name" value="ENOYL-[ACYL-CARRIER-PROTEIN] REDUCTASE, MITOCHONDRIAL"/>
    <property type="match status" value="1"/>
</dbReference>
<accession>A0A6A4N7B1</accession>
<evidence type="ECO:0000313" key="5">
    <source>
        <dbReference type="Proteomes" id="UP000447434"/>
    </source>
</evidence>
<keyword evidence="1" id="KW-0521">NADP</keyword>
<keyword evidence="5" id="KW-1185">Reference proteome</keyword>
<comment type="caution">
    <text evidence="4">The sequence shown here is derived from an EMBL/GenBank/DDBJ whole genome shotgun (WGS) entry which is preliminary data.</text>
</comment>
<gene>
    <name evidence="4" type="ORF">Lalb_Chr24g0394361</name>
</gene>
<sequence>MRIMTSYLRVQKSLPFIKFKSVTRAFSAAVTISPPSKAIIYSTHGEPKAVTKLVSVPGIEVKENEVCVKMLAAPINPSDINRIEGVYPVRPEPPAVGGYEGVGEVYSVGSSVNTLSPGDWVIPSPPSFDIHCQRP</sequence>
<protein>
    <submittedName>
        <fullName evidence="4">Putative trans-2-enoyl-CoA reductase (NADPH)</fullName>
    </submittedName>
</protein>
<dbReference type="Gene3D" id="3.90.180.10">
    <property type="entry name" value="Medium-chain alcohol dehydrogenases, catalytic domain"/>
    <property type="match status" value="1"/>
</dbReference>
<name>A0A6A4N7B1_LUPAL</name>
<dbReference type="AlphaFoldDB" id="A0A6A4N7B1"/>
<dbReference type="InterPro" id="IPR013154">
    <property type="entry name" value="ADH-like_N"/>
</dbReference>
<dbReference type="OrthoDB" id="7482721at2759"/>
<dbReference type="InterPro" id="IPR051034">
    <property type="entry name" value="Mito_Enoyl-ACP_Reductase"/>
</dbReference>
<keyword evidence="2" id="KW-0560">Oxidoreductase</keyword>
<dbReference type="PANTHER" id="PTHR43981:SF2">
    <property type="entry name" value="ENOYL-[ACYL-CARRIER-PROTEIN] REDUCTASE, MITOCHONDRIAL"/>
    <property type="match status" value="1"/>
</dbReference>
<dbReference type="SUPFAM" id="SSF50129">
    <property type="entry name" value="GroES-like"/>
    <property type="match status" value="1"/>
</dbReference>
<proteinExistence type="predicted"/>
<dbReference type="InterPro" id="IPR011032">
    <property type="entry name" value="GroES-like_sf"/>
</dbReference>
<dbReference type="GO" id="GO:0005739">
    <property type="term" value="C:mitochondrion"/>
    <property type="evidence" value="ECO:0007669"/>
    <property type="project" value="TreeGrafter"/>
</dbReference>
<evidence type="ECO:0000259" key="3">
    <source>
        <dbReference type="Pfam" id="PF08240"/>
    </source>
</evidence>
<dbReference type="EMBL" id="WOCE01000024">
    <property type="protein sequence ID" value="KAE9585730.1"/>
    <property type="molecule type" value="Genomic_DNA"/>
</dbReference>
<dbReference type="GO" id="GO:0016491">
    <property type="term" value="F:oxidoreductase activity"/>
    <property type="evidence" value="ECO:0007669"/>
    <property type="project" value="UniProtKB-KW"/>
</dbReference>
<evidence type="ECO:0000313" key="4">
    <source>
        <dbReference type="EMBL" id="KAE9585730.1"/>
    </source>
</evidence>
<feature type="domain" description="Alcohol dehydrogenase-like N-terminal" evidence="3">
    <location>
        <begin position="63"/>
        <end position="133"/>
    </location>
</feature>
<dbReference type="Pfam" id="PF08240">
    <property type="entry name" value="ADH_N"/>
    <property type="match status" value="1"/>
</dbReference>
<reference evidence="5" key="1">
    <citation type="journal article" date="2020" name="Nat. Commun.">
        <title>Genome sequence of the cluster root forming white lupin.</title>
        <authorList>
            <person name="Hufnagel B."/>
            <person name="Marques A."/>
            <person name="Soriano A."/>
            <person name="Marques L."/>
            <person name="Divol F."/>
            <person name="Doumas P."/>
            <person name="Sallet E."/>
            <person name="Mancinotti D."/>
            <person name="Carrere S."/>
            <person name="Marande W."/>
            <person name="Arribat S."/>
            <person name="Keller J."/>
            <person name="Huneau C."/>
            <person name="Blein T."/>
            <person name="Aime D."/>
            <person name="Laguerre M."/>
            <person name="Taylor J."/>
            <person name="Schubert V."/>
            <person name="Nelson M."/>
            <person name="Geu-Flores F."/>
            <person name="Crespi M."/>
            <person name="Gallardo-Guerrero K."/>
            <person name="Delaux P.-M."/>
            <person name="Salse J."/>
            <person name="Berges H."/>
            <person name="Guyot R."/>
            <person name="Gouzy J."/>
            <person name="Peret B."/>
        </authorList>
    </citation>
    <scope>NUCLEOTIDE SEQUENCE [LARGE SCALE GENOMIC DNA]</scope>
    <source>
        <strain evidence="5">cv. Amiga</strain>
    </source>
</reference>
<evidence type="ECO:0000256" key="1">
    <source>
        <dbReference type="ARBA" id="ARBA00022857"/>
    </source>
</evidence>
<dbReference type="Proteomes" id="UP000447434">
    <property type="component" value="Chromosome 24"/>
</dbReference>
<dbReference type="GO" id="GO:0006631">
    <property type="term" value="P:fatty acid metabolic process"/>
    <property type="evidence" value="ECO:0007669"/>
    <property type="project" value="TreeGrafter"/>
</dbReference>
<evidence type="ECO:0000256" key="2">
    <source>
        <dbReference type="ARBA" id="ARBA00023002"/>
    </source>
</evidence>